<organism evidence="3">
    <name type="scientific">Solibacter usitatus (strain Ellin6076)</name>
    <dbReference type="NCBI Taxonomy" id="234267"/>
    <lineage>
        <taxon>Bacteria</taxon>
        <taxon>Pseudomonadati</taxon>
        <taxon>Acidobacteriota</taxon>
        <taxon>Terriglobia</taxon>
        <taxon>Bryobacterales</taxon>
        <taxon>Solibacteraceae</taxon>
        <taxon>Candidatus Solibacter</taxon>
    </lineage>
</organism>
<keyword evidence="1" id="KW-0472">Membrane</keyword>
<dbReference type="STRING" id="234267.Acid_1095"/>
<dbReference type="OrthoDB" id="191790at2"/>
<dbReference type="eggNOG" id="COG5662">
    <property type="taxonomic scope" value="Bacteria"/>
</dbReference>
<dbReference type="HOGENOM" id="CLU_058379_0_0_0"/>
<accession>Q02A37</accession>
<sequence length="234" mass="25920">MTCEEAHTYLSAHLDDELDVATSLEMERHLAACPNCRRAHAANLALRDAIRGADLYYEPPPHLAKKIRAAVAPPSRFAWRWPAVAALAAAAALFAVLWLRSNSEPRLVAEVVASHVRSLQAGHLVDVPSSDRHTVKPWFQGKLDFSPPVPDIPELVGGRLDYLNGRPVAALVYQRRRHQINVFVWPSPATAPLSLHSTNGYQVVHWSTAGMEWWAVSDMNGPELMDFAKATMSH</sequence>
<evidence type="ECO:0000259" key="2">
    <source>
        <dbReference type="Pfam" id="PF13490"/>
    </source>
</evidence>
<gene>
    <name evidence="3" type="ordered locus">Acid_1095</name>
</gene>
<dbReference type="AlphaFoldDB" id="Q02A37"/>
<evidence type="ECO:0000256" key="1">
    <source>
        <dbReference type="SAM" id="Phobius"/>
    </source>
</evidence>
<feature type="domain" description="Putative zinc-finger" evidence="2">
    <location>
        <begin position="3"/>
        <end position="37"/>
    </location>
</feature>
<reference evidence="3" key="1">
    <citation type="submission" date="2006-10" db="EMBL/GenBank/DDBJ databases">
        <title>Complete sequence of Solibacter usitatus Ellin6076.</title>
        <authorList>
            <consortium name="US DOE Joint Genome Institute"/>
            <person name="Copeland A."/>
            <person name="Lucas S."/>
            <person name="Lapidus A."/>
            <person name="Barry K."/>
            <person name="Detter J.C."/>
            <person name="Glavina del Rio T."/>
            <person name="Hammon N."/>
            <person name="Israni S."/>
            <person name="Dalin E."/>
            <person name="Tice H."/>
            <person name="Pitluck S."/>
            <person name="Thompson L.S."/>
            <person name="Brettin T."/>
            <person name="Bruce D."/>
            <person name="Han C."/>
            <person name="Tapia R."/>
            <person name="Gilna P."/>
            <person name="Schmutz J."/>
            <person name="Larimer F."/>
            <person name="Land M."/>
            <person name="Hauser L."/>
            <person name="Kyrpides N."/>
            <person name="Mikhailova N."/>
            <person name="Janssen P.H."/>
            <person name="Kuske C.R."/>
            <person name="Richardson P."/>
        </authorList>
    </citation>
    <scope>NUCLEOTIDE SEQUENCE</scope>
    <source>
        <strain evidence="3">Ellin6076</strain>
    </source>
</reference>
<dbReference type="KEGG" id="sus:Acid_1095"/>
<name>Q02A37_SOLUE</name>
<dbReference type="Gene3D" id="1.10.10.1320">
    <property type="entry name" value="Anti-sigma factor, zinc-finger domain"/>
    <property type="match status" value="1"/>
</dbReference>
<proteinExistence type="predicted"/>
<feature type="transmembrane region" description="Helical" evidence="1">
    <location>
        <begin position="79"/>
        <end position="99"/>
    </location>
</feature>
<dbReference type="Pfam" id="PF13490">
    <property type="entry name" value="zf-HC2"/>
    <property type="match status" value="1"/>
</dbReference>
<protein>
    <submittedName>
        <fullName evidence="3">Putative transmembrane anti-sigma factor</fullName>
    </submittedName>
</protein>
<evidence type="ECO:0000313" key="3">
    <source>
        <dbReference type="EMBL" id="ABJ82089.1"/>
    </source>
</evidence>
<keyword evidence="1" id="KW-1133">Transmembrane helix</keyword>
<dbReference type="InterPro" id="IPR027383">
    <property type="entry name" value="Znf_put"/>
</dbReference>
<keyword evidence="1 3" id="KW-0812">Transmembrane</keyword>
<dbReference type="InterPro" id="IPR041916">
    <property type="entry name" value="Anti_sigma_zinc_sf"/>
</dbReference>
<dbReference type="InParanoid" id="Q02A37"/>
<dbReference type="EMBL" id="CP000473">
    <property type="protein sequence ID" value="ABJ82089.1"/>
    <property type="molecule type" value="Genomic_DNA"/>
</dbReference>